<reference evidence="2" key="4">
    <citation type="submission" date="2025-09" db="UniProtKB">
        <authorList>
            <consortium name="Ensembl"/>
        </authorList>
    </citation>
    <scope>IDENTIFICATION</scope>
</reference>
<keyword evidence="1" id="KW-0812">Transmembrane</keyword>
<evidence type="ECO:0000313" key="2">
    <source>
        <dbReference type="Ensembl" id="ENSCINP00000030536.1"/>
    </source>
</evidence>
<keyword evidence="1" id="KW-1133">Transmembrane helix</keyword>
<dbReference type="AlphaFoldDB" id="H2XLK4"/>
<evidence type="ECO:0000256" key="1">
    <source>
        <dbReference type="SAM" id="Phobius"/>
    </source>
</evidence>
<keyword evidence="3" id="KW-1185">Reference proteome</keyword>
<reference evidence="2" key="3">
    <citation type="submission" date="2025-08" db="UniProtKB">
        <authorList>
            <consortium name="Ensembl"/>
        </authorList>
    </citation>
    <scope>IDENTIFICATION</scope>
</reference>
<name>H2XLK4_CIOIN</name>
<accession>H2XLK4</accession>
<dbReference type="Ensembl" id="ENSCINT00000034942.1">
    <property type="protein sequence ID" value="ENSCINP00000030536.1"/>
    <property type="gene ID" value="ENSCING00000023784.1"/>
</dbReference>
<feature type="transmembrane region" description="Helical" evidence="1">
    <location>
        <begin position="60"/>
        <end position="89"/>
    </location>
</feature>
<reference evidence="3" key="1">
    <citation type="journal article" date="2002" name="Science">
        <title>The draft genome of Ciona intestinalis: insights into chordate and vertebrate origins.</title>
        <authorList>
            <person name="Dehal P."/>
            <person name="Satou Y."/>
            <person name="Campbell R.K."/>
            <person name="Chapman J."/>
            <person name="Degnan B."/>
            <person name="De Tomaso A."/>
            <person name="Davidson B."/>
            <person name="Di Gregorio A."/>
            <person name="Gelpke M."/>
            <person name="Goodstein D.M."/>
            <person name="Harafuji N."/>
            <person name="Hastings K.E."/>
            <person name="Ho I."/>
            <person name="Hotta K."/>
            <person name="Huang W."/>
            <person name="Kawashima T."/>
            <person name="Lemaire P."/>
            <person name="Martinez D."/>
            <person name="Meinertzhagen I.A."/>
            <person name="Necula S."/>
            <person name="Nonaka M."/>
            <person name="Putnam N."/>
            <person name="Rash S."/>
            <person name="Saiga H."/>
            <person name="Satake M."/>
            <person name="Terry A."/>
            <person name="Yamada L."/>
            <person name="Wang H.G."/>
            <person name="Awazu S."/>
            <person name="Azumi K."/>
            <person name="Boore J."/>
            <person name="Branno M."/>
            <person name="Chin-Bow S."/>
            <person name="DeSantis R."/>
            <person name="Doyle S."/>
            <person name="Francino P."/>
            <person name="Keys D.N."/>
            <person name="Haga S."/>
            <person name="Hayashi H."/>
            <person name="Hino K."/>
            <person name="Imai K.S."/>
            <person name="Inaba K."/>
            <person name="Kano S."/>
            <person name="Kobayashi K."/>
            <person name="Kobayashi M."/>
            <person name="Lee B.I."/>
            <person name="Makabe K.W."/>
            <person name="Manohar C."/>
            <person name="Matassi G."/>
            <person name="Medina M."/>
            <person name="Mochizuki Y."/>
            <person name="Mount S."/>
            <person name="Morishita T."/>
            <person name="Miura S."/>
            <person name="Nakayama A."/>
            <person name="Nishizaka S."/>
            <person name="Nomoto H."/>
            <person name="Ohta F."/>
            <person name="Oishi K."/>
            <person name="Rigoutsos I."/>
            <person name="Sano M."/>
            <person name="Sasaki A."/>
            <person name="Sasakura Y."/>
            <person name="Shoguchi E."/>
            <person name="Shin-i T."/>
            <person name="Spagnuolo A."/>
            <person name="Stainier D."/>
            <person name="Suzuki M.M."/>
            <person name="Tassy O."/>
            <person name="Takatori N."/>
            <person name="Tokuoka M."/>
            <person name="Yagi K."/>
            <person name="Yoshizaki F."/>
            <person name="Wada S."/>
            <person name="Zhang C."/>
            <person name="Hyatt P.D."/>
            <person name="Larimer F."/>
            <person name="Detter C."/>
            <person name="Doggett N."/>
            <person name="Glavina T."/>
            <person name="Hawkins T."/>
            <person name="Richardson P."/>
            <person name="Lucas S."/>
            <person name="Kohara Y."/>
            <person name="Levine M."/>
            <person name="Satoh N."/>
            <person name="Rokhsar D.S."/>
        </authorList>
    </citation>
    <scope>NUCLEOTIDE SEQUENCE [LARGE SCALE GENOMIC DNA]</scope>
</reference>
<dbReference type="Proteomes" id="UP000008144">
    <property type="component" value="Chromosome 5"/>
</dbReference>
<sequence length="93" mass="10973">MVTLNRNMIFVLVEEDNSVRLIMQILMKAMKMLQHHIIKTKTILTVYFAKQCDDDSVSMLVLFFFSQTVFFSVLFHSLVFTYGAVLFYFNVYP</sequence>
<protein>
    <submittedName>
        <fullName evidence="2">Uncharacterized protein</fullName>
    </submittedName>
</protein>
<dbReference type="InParanoid" id="H2XLK4"/>
<evidence type="ECO:0000313" key="3">
    <source>
        <dbReference type="Proteomes" id="UP000008144"/>
    </source>
</evidence>
<dbReference type="EMBL" id="EAAA01002185">
    <property type="status" value="NOT_ANNOTATED_CDS"/>
    <property type="molecule type" value="Genomic_DNA"/>
</dbReference>
<proteinExistence type="predicted"/>
<organism evidence="2 3">
    <name type="scientific">Ciona intestinalis</name>
    <name type="common">Transparent sea squirt</name>
    <name type="synonym">Ascidia intestinalis</name>
    <dbReference type="NCBI Taxonomy" id="7719"/>
    <lineage>
        <taxon>Eukaryota</taxon>
        <taxon>Metazoa</taxon>
        <taxon>Chordata</taxon>
        <taxon>Tunicata</taxon>
        <taxon>Ascidiacea</taxon>
        <taxon>Phlebobranchia</taxon>
        <taxon>Cionidae</taxon>
        <taxon>Ciona</taxon>
    </lineage>
</organism>
<reference evidence="2" key="2">
    <citation type="journal article" date="2008" name="Genome Biol.">
        <title>Improved genome assembly and evidence-based global gene model set for the chordate Ciona intestinalis: new insight into intron and operon populations.</title>
        <authorList>
            <person name="Satou Y."/>
            <person name="Mineta K."/>
            <person name="Ogasawara M."/>
            <person name="Sasakura Y."/>
            <person name="Shoguchi E."/>
            <person name="Ueno K."/>
            <person name="Yamada L."/>
            <person name="Matsumoto J."/>
            <person name="Wasserscheid J."/>
            <person name="Dewar K."/>
            <person name="Wiley G.B."/>
            <person name="Macmil S.L."/>
            <person name="Roe B.A."/>
            <person name="Zeller R.W."/>
            <person name="Hastings K.E."/>
            <person name="Lemaire P."/>
            <person name="Lindquist E."/>
            <person name="Endo T."/>
            <person name="Hotta K."/>
            <person name="Inaba K."/>
        </authorList>
    </citation>
    <scope>NUCLEOTIDE SEQUENCE [LARGE SCALE GENOMIC DNA]</scope>
    <source>
        <strain evidence="2">wild type</strain>
    </source>
</reference>
<keyword evidence="1" id="KW-0472">Membrane</keyword>
<dbReference type="HOGENOM" id="CLU_2399003_0_0_1"/>